<dbReference type="InterPro" id="IPR036679">
    <property type="entry name" value="FlgN-like_sf"/>
</dbReference>
<name>A0A845AMD5_9SPHN</name>
<proteinExistence type="predicted"/>
<dbReference type="SUPFAM" id="SSF140566">
    <property type="entry name" value="FlgN-like"/>
    <property type="match status" value="1"/>
</dbReference>
<keyword evidence="3" id="KW-1185">Reference proteome</keyword>
<accession>A0A845AMD5</accession>
<dbReference type="GO" id="GO:0044780">
    <property type="term" value="P:bacterial-type flagellum assembly"/>
    <property type="evidence" value="ECO:0007669"/>
    <property type="project" value="InterPro"/>
</dbReference>
<dbReference type="AlphaFoldDB" id="A0A845AMD5"/>
<protein>
    <recommendedName>
        <fullName evidence="4">Flagellar protein FlgN</fullName>
    </recommendedName>
</protein>
<evidence type="ECO:0008006" key="4">
    <source>
        <dbReference type="Google" id="ProtNLM"/>
    </source>
</evidence>
<gene>
    <name evidence="1" type="ORF">GRI94_01985</name>
    <name evidence="2" type="ORF">GRI94_16075</name>
</gene>
<evidence type="ECO:0000313" key="1">
    <source>
        <dbReference type="EMBL" id="MXP30587.1"/>
    </source>
</evidence>
<dbReference type="EMBL" id="WTYE01000001">
    <property type="protein sequence ID" value="MXP33347.1"/>
    <property type="molecule type" value="Genomic_DNA"/>
</dbReference>
<comment type="caution">
    <text evidence="1">The sequence shown here is derived from an EMBL/GenBank/DDBJ whole genome shotgun (WGS) entry which is preliminary data.</text>
</comment>
<dbReference type="OrthoDB" id="7410510at2"/>
<reference evidence="1 3" key="1">
    <citation type="submission" date="2019-12" db="EMBL/GenBank/DDBJ databases">
        <title>Genomic-based taxomic classification of the family Erythrobacteraceae.</title>
        <authorList>
            <person name="Xu L."/>
        </authorList>
    </citation>
    <scope>NUCLEOTIDE SEQUENCE [LARGE SCALE GENOMIC DNA]</scope>
    <source>
        <strain evidence="1 3">JCM 16677</strain>
    </source>
</reference>
<evidence type="ECO:0000313" key="2">
    <source>
        <dbReference type="EMBL" id="MXP33347.1"/>
    </source>
</evidence>
<evidence type="ECO:0000313" key="3">
    <source>
        <dbReference type="Proteomes" id="UP000446786"/>
    </source>
</evidence>
<sequence length="93" mass="10005">MIAVLEEERQALAALDLDGLVAASRGKLAMCERIEACEPDGLGDDHRGLLETARQLNEINRRVRNLLAANVSARLDALSGGAGTYQLARAVNY</sequence>
<organism evidence="1 3">
    <name type="scientific">Parerythrobacter jejuensis</name>
    <dbReference type="NCBI Taxonomy" id="795812"/>
    <lineage>
        <taxon>Bacteria</taxon>
        <taxon>Pseudomonadati</taxon>
        <taxon>Pseudomonadota</taxon>
        <taxon>Alphaproteobacteria</taxon>
        <taxon>Sphingomonadales</taxon>
        <taxon>Erythrobacteraceae</taxon>
        <taxon>Parerythrobacter</taxon>
    </lineage>
</organism>
<dbReference type="EMBL" id="WTYE01000001">
    <property type="protein sequence ID" value="MXP30587.1"/>
    <property type="molecule type" value="Genomic_DNA"/>
</dbReference>
<dbReference type="Proteomes" id="UP000446786">
    <property type="component" value="Unassembled WGS sequence"/>
</dbReference>